<feature type="transmembrane region" description="Helical" evidence="1">
    <location>
        <begin position="362"/>
        <end position="383"/>
    </location>
</feature>
<keyword evidence="1" id="KW-1133">Transmembrane helix</keyword>
<feature type="transmembrane region" description="Helical" evidence="1">
    <location>
        <begin position="256"/>
        <end position="278"/>
    </location>
</feature>
<sequence length="513" mass="59071">MANSSSTDERVDFTFYVPKAKRLIPLRLSSNSLEDFKRALNEANCVDDFREEVERTFSQSYCVVLITEQQLRRDSSIETCVYQQSCNDGLTTTGVGTESSINNDLPQVIVHEPQEGDHDPLVVPRLSLKDFVLYTYMWSTFQWIEPRESGSYASGLSFLFFKTMRVTVALSLWAVMAFEIFNLINGLPSLLSNEGKFTAAVAVMHRLLWTLRYVILHHLGVYFFQVHRGHINDVLNNSARISLIQWRKSHRLIRDLMAATAFFLVILPLLQKLIPIFIEHAKRVPRNWDVTVETVEFFVLVYSRFMAMPIFFFLILVVQIHILELKDFQEQIQQSDITLTELLRNYNAMTTRIQNSSRAFQPYLMGLLFLLVLWGTISVYSSVEMFQHIPPTNNIFYGVILSECLGTFLVFLCETVFLFSLPLYKSGQISSQLSRLIFTVTTLDSEDQRRMGFALNTEQKIGLFAGLLERHQRYGNVGFKVAGLHITQLKSVWLTLLGPVIVFVGNFLLKEHF</sequence>
<evidence type="ECO:0000256" key="1">
    <source>
        <dbReference type="SAM" id="Phobius"/>
    </source>
</evidence>
<protein>
    <recommendedName>
        <fullName evidence="4">Gustatory receptor</fullName>
    </recommendedName>
</protein>
<accession>A0ABN8NCZ2</accession>
<organism evidence="2 3">
    <name type="scientific">Porites evermanni</name>
    <dbReference type="NCBI Taxonomy" id="104178"/>
    <lineage>
        <taxon>Eukaryota</taxon>
        <taxon>Metazoa</taxon>
        <taxon>Cnidaria</taxon>
        <taxon>Anthozoa</taxon>
        <taxon>Hexacorallia</taxon>
        <taxon>Scleractinia</taxon>
        <taxon>Fungiina</taxon>
        <taxon>Poritidae</taxon>
        <taxon>Porites</taxon>
    </lineage>
</organism>
<evidence type="ECO:0008006" key="4">
    <source>
        <dbReference type="Google" id="ProtNLM"/>
    </source>
</evidence>
<comment type="caution">
    <text evidence="2">The sequence shown here is derived from an EMBL/GenBank/DDBJ whole genome shotgun (WGS) entry which is preliminary data.</text>
</comment>
<feature type="transmembrane region" description="Helical" evidence="1">
    <location>
        <begin position="298"/>
        <end position="318"/>
    </location>
</feature>
<feature type="transmembrane region" description="Helical" evidence="1">
    <location>
        <begin position="395"/>
        <end position="424"/>
    </location>
</feature>
<keyword evidence="1" id="KW-0812">Transmembrane</keyword>
<proteinExistence type="predicted"/>
<gene>
    <name evidence="2" type="ORF">PEVE_00041186</name>
</gene>
<keyword evidence="3" id="KW-1185">Reference proteome</keyword>
<feature type="transmembrane region" description="Helical" evidence="1">
    <location>
        <begin position="166"/>
        <end position="187"/>
    </location>
</feature>
<dbReference type="Proteomes" id="UP001159427">
    <property type="component" value="Unassembled WGS sequence"/>
</dbReference>
<evidence type="ECO:0000313" key="2">
    <source>
        <dbReference type="EMBL" id="CAH3046227.1"/>
    </source>
</evidence>
<evidence type="ECO:0000313" key="3">
    <source>
        <dbReference type="Proteomes" id="UP001159427"/>
    </source>
</evidence>
<dbReference type="EMBL" id="CALNXI010000777">
    <property type="protein sequence ID" value="CAH3046227.1"/>
    <property type="molecule type" value="Genomic_DNA"/>
</dbReference>
<reference evidence="2 3" key="1">
    <citation type="submission" date="2022-05" db="EMBL/GenBank/DDBJ databases">
        <authorList>
            <consortium name="Genoscope - CEA"/>
            <person name="William W."/>
        </authorList>
    </citation>
    <scope>NUCLEOTIDE SEQUENCE [LARGE SCALE GENOMIC DNA]</scope>
</reference>
<feature type="transmembrane region" description="Helical" evidence="1">
    <location>
        <begin position="492"/>
        <end position="509"/>
    </location>
</feature>
<name>A0ABN8NCZ2_9CNID</name>
<keyword evidence="1" id="KW-0472">Membrane</keyword>